<evidence type="ECO:0000256" key="8">
    <source>
        <dbReference type="PIRSR" id="PIRSR602402-1"/>
    </source>
</evidence>
<dbReference type="GO" id="GO:0020037">
    <property type="term" value="F:heme binding"/>
    <property type="evidence" value="ECO:0007669"/>
    <property type="project" value="InterPro"/>
</dbReference>
<evidence type="ECO:0000256" key="9">
    <source>
        <dbReference type="RuleBase" id="RU000461"/>
    </source>
</evidence>
<gene>
    <name evidence="10" type="primary">CYP52</name>
    <name evidence="10" type="ORF">ETB97_003258</name>
</gene>
<sequence length="522" mass="59480">MIIIPLTIAWVVLAIWQLYRASKTRSRRRKLAQEWNCQQSSHFPGGAFGINVLRLLRGAHLEGQIAHVHREGHLQYGSTLDANFLGHNVISTTEPENIQAILASQFSSFGLSQWRHPQYQPLLGEGIFTSDGKAWEHSRKLLRPQFTKDQLPALEWFDCHSEHFMQSLPSDGYAFDAQEIFFRLALDTATDFLFGECANSLLSVDSNQTGVVEKGVGEGQGFAEAFDHAQYVLFQRSLAFSFYWLINPKQFRKANSTVHRFIDYYVNKALQCDQSNGSPQTKEKGPDYERYYFLRALASQTKDRKVLRDQLVNVLLASRDDVASLLSSIFYLLARDQLAWKKLKEEISHATSLCKDKIGLEEIQRLPYLRGVVHEALRLFPPVSLNARVARHDTTIPVGGGPDGRAPVFVCKGQTILYSVWALHRRLDLWGEDAEDFRPERWVARKQTAGEFLPFNAGPRVCLGQKFAVIQVSHLVFRAVQQLDRLESADTGPDMGMRPPMRQTLTMCHKHGVQVRVYRVKH</sequence>
<organism evidence="10 11">
    <name type="scientific">Petromyces alliaceus</name>
    <name type="common">Aspergillus alliaceus</name>
    <dbReference type="NCBI Taxonomy" id="209559"/>
    <lineage>
        <taxon>Eukaryota</taxon>
        <taxon>Fungi</taxon>
        <taxon>Dikarya</taxon>
        <taxon>Ascomycota</taxon>
        <taxon>Pezizomycotina</taxon>
        <taxon>Eurotiomycetes</taxon>
        <taxon>Eurotiomycetidae</taxon>
        <taxon>Eurotiales</taxon>
        <taxon>Aspergillaceae</taxon>
        <taxon>Aspergillus</taxon>
        <taxon>Aspergillus subgen. Circumdati</taxon>
    </lineage>
</organism>
<dbReference type="PRINTS" id="PR01239">
    <property type="entry name" value="EP450IICYP52"/>
</dbReference>
<keyword evidence="3 8" id="KW-0349">Heme</keyword>
<feature type="binding site" description="axial binding residue" evidence="8">
    <location>
        <position position="462"/>
    </location>
    <ligand>
        <name>heme</name>
        <dbReference type="ChEBI" id="CHEBI:30413"/>
    </ligand>
    <ligandPart>
        <name>Fe</name>
        <dbReference type="ChEBI" id="CHEBI:18248"/>
    </ligandPart>
</feature>
<dbReference type="PANTHER" id="PTHR24287">
    <property type="entry name" value="P450, PUTATIVE (EUROFUNG)-RELATED"/>
    <property type="match status" value="1"/>
</dbReference>
<dbReference type="GO" id="GO:0016712">
    <property type="term" value="F:oxidoreductase activity, acting on paired donors, with incorporation or reduction of molecular oxygen, reduced flavin or flavoprotein as one donor, and incorporation of one atom of oxygen"/>
    <property type="evidence" value="ECO:0007669"/>
    <property type="project" value="InterPro"/>
</dbReference>
<evidence type="ECO:0000256" key="5">
    <source>
        <dbReference type="ARBA" id="ARBA00023002"/>
    </source>
</evidence>
<proteinExistence type="inferred from homology"/>
<dbReference type="InterPro" id="IPR017972">
    <property type="entry name" value="Cyt_P450_CS"/>
</dbReference>
<protein>
    <submittedName>
        <fullName evidence="10">Cytochrome P450 52A3</fullName>
    </submittedName>
</protein>
<dbReference type="Pfam" id="PF00067">
    <property type="entry name" value="p450"/>
    <property type="match status" value="1"/>
</dbReference>
<evidence type="ECO:0000256" key="2">
    <source>
        <dbReference type="ARBA" id="ARBA00010617"/>
    </source>
</evidence>
<evidence type="ECO:0000313" key="11">
    <source>
        <dbReference type="Proteomes" id="UP000541154"/>
    </source>
</evidence>
<dbReference type="GO" id="GO:0005506">
    <property type="term" value="F:iron ion binding"/>
    <property type="evidence" value="ECO:0007669"/>
    <property type="project" value="InterPro"/>
</dbReference>
<evidence type="ECO:0000256" key="6">
    <source>
        <dbReference type="ARBA" id="ARBA00023004"/>
    </source>
</evidence>
<comment type="similarity">
    <text evidence="2 9">Belongs to the cytochrome P450 family.</text>
</comment>
<dbReference type="InterPro" id="IPR002974">
    <property type="entry name" value="Cyt_P450_E_CYP52_ascomycetes"/>
</dbReference>
<dbReference type="PROSITE" id="PS00086">
    <property type="entry name" value="CYTOCHROME_P450"/>
    <property type="match status" value="1"/>
</dbReference>
<dbReference type="Proteomes" id="UP000541154">
    <property type="component" value="Unassembled WGS sequence"/>
</dbReference>
<evidence type="ECO:0000256" key="4">
    <source>
        <dbReference type="ARBA" id="ARBA00022723"/>
    </source>
</evidence>
<name>A0A8H5ZZK2_PETAA</name>
<keyword evidence="11" id="KW-1185">Reference proteome</keyword>
<dbReference type="PANTHER" id="PTHR24287:SF1">
    <property type="entry name" value="P450, PUTATIVE (EUROFUNG)-RELATED"/>
    <property type="match status" value="1"/>
</dbReference>
<dbReference type="Gene3D" id="1.10.630.10">
    <property type="entry name" value="Cytochrome P450"/>
    <property type="match status" value="1"/>
</dbReference>
<keyword evidence="5 9" id="KW-0560">Oxidoreductase</keyword>
<dbReference type="InterPro" id="IPR001128">
    <property type="entry name" value="Cyt_P450"/>
</dbReference>
<evidence type="ECO:0000313" key="10">
    <source>
        <dbReference type="EMBL" id="KAF5859166.1"/>
    </source>
</evidence>
<evidence type="ECO:0000256" key="1">
    <source>
        <dbReference type="ARBA" id="ARBA00001971"/>
    </source>
</evidence>
<keyword evidence="4 8" id="KW-0479">Metal-binding</keyword>
<dbReference type="AlphaFoldDB" id="A0A8H5ZZK2"/>
<dbReference type="PRINTS" id="PR00464">
    <property type="entry name" value="EP450II"/>
</dbReference>
<reference evidence="10 11" key="1">
    <citation type="submission" date="2019-04" db="EMBL/GenBank/DDBJ databases">
        <title>Aspergillus burnettii sp. nov., novel species from soil in southeast Queensland.</title>
        <authorList>
            <person name="Gilchrist C.L.M."/>
            <person name="Pitt J.I."/>
            <person name="Lange L."/>
            <person name="Lacey H.J."/>
            <person name="Vuong D."/>
            <person name="Midgley D.J."/>
            <person name="Greenfield P."/>
            <person name="Bradbury M."/>
            <person name="Lacey E."/>
            <person name="Busk P.K."/>
            <person name="Pilgaard B."/>
            <person name="Chooi Y.H."/>
            <person name="Piggott A.M."/>
        </authorList>
    </citation>
    <scope>NUCLEOTIDE SEQUENCE [LARGE SCALE GENOMIC DNA]</scope>
    <source>
        <strain evidence="10 11">FRR 5400</strain>
    </source>
</reference>
<keyword evidence="7 9" id="KW-0503">Monooxygenase</keyword>
<dbReference type="InterPro" id="IPR036396">
    <property type="entry name" value="Cyt_P450_sf"/>
</dbReference>
<dbReference type="PRINTS" id="PR00385">
    <property type="entry name" value="P450"/>
</dbReference>
<comment type="cofactor">
    <cofactor evidence="1 8">
        <name>heme</name>
        <dbReference type="ChEBI" id="CHEBI:30413"/>
    </cofactor>
</comment>
<dbReference type="InterPro" id="IPR047146">
    <property type="entry name" value="Cyt_P450_E_CYP52_fungi"/>
</dbReference>
<keyword evidence="6 8" id="KW-0408">Iron</keyword>
<accession>A0A8H5ZZK2</accession>
<comment type="caution">
    <text evidence="10">The sequence shown here is derived from an EMBL/GenBank/DDBJ whole genome shotgun (WGS) entry which is preliminary data.</text>
</comment>
<evidence type="ECO:0000256" key="7">
    <source>
        <dbReference type="ARBA" id="ARBA00023033"/>
    </source>
</evidence>
<dbReference type="SUPFAM" id="SSF48264">
    <property type="entry name" value="Cytochrome P450"/>
    <property type="match status" value="1"/>
</dbReference>
<dbReference type="InterPro" id="IPR002402">
    <property type="entry name" value="Cyt_P450_E_grp-II"/>
</dbReference>
<dbReference type="CDD" id="cd11063">
    <property type="entry name" value="CYP52"/>
    <property type="match status" value="1"/>
</dbReference>
<dbReference type="EMBL" id="SPNV01000176">
    <property type="protein sequence ID" value="KAF5859166.1"/>
    <property type="molecule type" value="Genomic_DNA"/>
</dbReference>
<evidence type="ECO:0000256" key="3">
    <source>
        <dbReference type="ARBA" id="ARBA00022617"/>
    </source>
</evidence>